<proteinExistence type="predicted"/>
<dbReference type="Proteomes" id="UP000017246">
    <property type="component" value="Unassembled WGS sequence"/>
</dbReference>
<keyword evidence="2" id="KW-1185">Reference proteome</keyword>
<sequence length="73" mass="8792">MPQWPHRPEGAQLQCLQCPRNRNWHRLWSVFRADLHGVVAAVRKIQPRRSSEWPYRNRIGERGFVLATMHIHR</sequence>
<protein>
    <submittedName>
        <fullName evidence="1">RAB, member of RAS oncogene family-like 5</fullName>
    </submittedName>
</protein>
<organism evidence="1 2">
    <name type="scientific">Echinococcus multilocularis</name>
    <name type="common">Fox tapeworm</name>
    <dbReference type="NCBI Taxonomy" id="6211"/>
    <lineage>
        <taxon>Eukaryota</taxon>
        <taxon>Metazoa</taxon>
        <taxon>Spiralia</taxon>
        <taxon>Lophotrochozoa</taxon>
        <taxon>Platyhelminthes</taxon>
        <taxon>Cestoda</taxon>
        <taxon>Eucestoda</taxon>
        <taxon>Cyclophyllidea</taxon>
        <taxon>Taeniidae</taxon>
        <taxon>Echinococcus</taxon>
    </lineage>
</organism>
<evidence type="ECO:0000313" key="2">
    <source>
        <dbReference type="Proteomes" id="UP000017246"/>
    </source>
</evidence>
<evidence type="ECO:0000313" key="1">
    <source>
        <dbReference type="EMBL" id="CUT99700.1"/>
    </source>
</evidence>
<accession>A0A0S4MNT0</accession>
<dbReference type="AlphaFoldDB" id="A0A0S4MNT0"/>
<name>A0A0S4MNT0_ECHMU</name>
<dbReference type="EMBL" id="LN902846">
    <property type="protein sequence ID" value="CUT99700.1"/>
    <property type="molecule type" value="Genomic_DNA"/>
</dbReference>
<reference evidence="1" key="1">
    <citation type="journal article" date="2013" name="Nature">
        <title>The genomes of four tapeworm species reveal adaptations to parasitism.</title>
        <authorList>
            <person name="Tsai I.J."/>
            <person name="Zarowiecki M."/>
            <person name="Holroyd N."/>
            <person name="Garciarrubio A."/>
            <person name="Sanchez-Flores A."/>
            <person name="Brooks K.L."/>
            <person name="Tracey A."/>
            <person name="Bobes R.J."/>
            <person name="Fragoso G."/>
            <person name="Sciutto E."/>
            <person name="Aslett M."/>
            <person name="Beasley H."/>
            <person name="Bennett H.M."/>
            <person name="Cai J."/>
            <person name="Camicia F."/>
            <person name="Clark R."/>
            <person name="Cucher M."/>
            <person name="De Silva N."/>
            <person name="Day T.A."/>
            <person name="Deplazes P."/>
            <person name="Estrada K."/>
            <person name="Fernandez C."/>
            <person name="Holland P.W."/>
            <person name="Hou J."/>
            <person name="Hu S."/>
            <person name="Huckvale T."/>
            <person name="Hung S.S."/>
            <person name="Kamenetzky L."/>
            <person name="Keane J.A."/>
            <person name="Kiss F."/>
            <person name="Koziol U."/>
            <person name="Lambert O."/>
            <person name="Liu K."/>
            <person name="Luo X."/>
            <person name="Luo Y."/>
            <person name="Macchiaroli N."/>
            <person name="Nichol S."/>
            <person name="Paps J."/>
            <person name="Parkinson J."/>
            <person name="Pouchkina-Stantcheva N."/>
            <person name="Riddiford N."/>
            <person name="Rosenzvit M."/>
            <person name="Salinas G."/>
            <person name="Wasmuth J.D."/>
            <person name="Zamanian M."/>
            <person name="Zheng Y."/>
            <person name="Cai X."/>
            <person name="Soberon X."/>
            <person name="Olson P.D."/>
            <person name="Laclette J.P."/>
            <person name="Brehm K."/>
            <person name="Berriman M."/>
            <person name="Garciarrubio A."/>
            <person name="Bobes R.J."/>
            <person name="Fragoso G."/>
            <person name="Sanchez-Flores A."/>
            <person name="Estrada K."/>
            <person name="Cevallos M.A."/>
            <person name="Morett E."/>
            <person name="Gonzalez V."/>
            <person name="Portillo T."/>
            <person name="Ochoa-Leyva A."/>
            <person name="Jose M.V."/>
            <person name="Sciutto E."/>
            <person name="Landa A."/>
            <person name="Jimenez L."/>
            <person name="Valdes V."/>
            <person name="Carrero J.C."/>
            <person name="Larralde C."/>
            <person name="Morales-Montor J."/>
            <person name="Limon-Lason J."/>
            <person name="Soberon X."/>
            <person name="Laclette J.P."/>
        </authorList>
    </citation>
    <scope>NUCLEOTIDE SEQUENCE [LARGE SCALE GENOMIC DNA]</scope>
</reference>
<reference evidence="1" key="2">
    <citation type="submission" date="2015-11" db="EMBL/GenBank/DDBJ databases">
        <authorList>
            <person name="Zhang Y."/>
            <person name="Guo Z."/>
        </authorList>
    </citation>
    <scope>NUCLEOTIDE SEQUENCE</scope>
</reference>